<organism evidence="1 2">
    <name type="scientific">Cetraspora pellucida</name>
    <dbReference type="NCBI Taxonomy" id="1433469"/>
    <lineage>
        <taxon>Eukaryota</taxon>
        <taxon>Fungi</taxon>
        <taxon>Fungi incertae sedis</taxon>
        <taxon>Mucoromycota</taxon>
        <taxon>Glomeromycotina</taxon>
        <taxon>Glomeromycetes</taxon>
        <taxon>Diversisporales</taxon>
        <taxon>Gigasporaceae</taxon>
        <taxon>Cetraspora</taxon>
    </lineage>
</organism>
<evidence type="ECO:0000313" key="1">
    <source>
        <dbReference type="EMBL" id="CAG8812247.1"/>
    </source>
</evidence>
<evidence type="ECO:0000313" key="2">
    <source>
        <dbReference type="Proteomes" id="UP000789759"/>
    </source>
</evidence>
<accession>A0A9N9K752</accession>
<reference evidence="1" key="1">
    <citation type="submission" date="2021-06" db="EMBL/GenBank/DDBJ databases">
        <authorList>
            <person name="Kallberg Y."/>
            <person name="Tangrot J."/>
            <person name="Rosling A."/>
        </authorList>
    </citation>
    <scope>NUCLEOTIDE SEQUENCE</scope>
    <source>
        <strain evidence="1">FL966</strain>
    </source>
</reference>
<dbReference type="EMBL" id="CAJVQA010039647">
    <property type="protein sequence ID" value="CAG8812247.1"/>
    <property type="molecule type" value="Genomic_DNA"/>
</dbReference>
<name>A0A9N9K752_9GLOM</name>
<dbReference type="OrthoDB" id="270318at2759"/>
<comment type="caution">
    <text evidence="1">The sequence shown here is derived from an EMBL/GenBank/DDBJ whole genome shotgun (WGS) entry which is preliminary data.</text>
</comment>
<sequence length="308" mass="35962">MITRPQKRNYFQNELPNEVVIYVFKYVKNPMNLIVSCKRWSFICKDSQAKAEWIIYQFGRAHSLFYAIRLGPTFISVDVARAIITKGGILSRYFVQRLLIHYGNYDRKLVELKIVHSAGQTDIDSIKTSQQKMIPWANEIRDLILITKFIPFPPKEGYENNRQLNLIARTILICKDLVLLWKKIGYYEICEDFNDLVMQGALQMLFPPAQPPEWTKPDIKTVKARLTELIDLGFQLNDSIILDIFHLFESRLDEIGKILIDSFTDIKQETQDLFLRRCLAESQNPAKNFTNITSFFNKYLSNTAGKEF</sequence>
<feature type="non-terminal residue" evidence="1">
    <location>
        <position position="308"/>
    </location>
</feature>
<keyword evidence="2" id="KW-1185">Reference proteome</keyword>
<gene>
    <name evidence="1" type="ORF">CPELLU_LOCUS18770</name>
</gene>
<dbReference type="Proteomes" id="UP000789759">
    <property type="component" value="Unassembled WGS sequence"/>
</dbReference>
<protein>
    <submittedName>
        <fullName evidence="1">13994_t:CDS:1</fullName>
    </submittedName>
</protein>
<dbReference type="AlphaFoldDB" id="A0A9N9K752"/>
<proteinExistence type="predicted"/>